<dbReference type="InterPro" id="IPR036388">
    <property type="entry name" value="WH-like_DNA-bd_sf"/>
</dbReference>
<evidence type="ECO:0008006" key="3">
    <source>
        <dbReference type="Google" id="ProtNLM"/>
    </source>
</evidence>
<reference evidence="1 2" key="1">
    <citation type="journal article" date="2021" name="Int. J. Syst. Evol. Microbiol.">
        <title>Reticulibacter mediterranei gen. nov., sp. nov., within the new family Reticulibacteraceae fam. nov., and Ktedonospora formicarum gen. nov., sp. nov., Ktedonobacter robiniae sp. nov., Dictyobacter formicarum sp. nov. and Dictyobacter arantiisoli sp. nov., belonging to the class Ktedonobacteria.</title>
        <authorList>
            <person name="Yabe S."/>
            <person name="Zheng Y."/>
            <person name="Wang C.M."/>
            <person name="Sakai Y."/>
            <person name="Abe K."/>
            <person name="Yokota A."/>
            <person name="Donadio S."/>
            <person name="Cavaletti L."/>
            <person name="Monciardini P."/>
        </authorList>
    </citation>
    <scope>NUCLEOTIDE SEQUENCE [LARGE SCALE GENOMIC DNA]</scope>
    <source>
        <strain evidence="1 2">SOSP1-30</strain>
    </source>
</reference>
<evidence type="ECO:0000313" key="1">
    <source>
        <dbReference type="EMBL" id="GHO59481.1"/>
    </source>
</evidence>
<keyword evidence="2" id="KW-1185">Reference proteome</keyword>
<organism evidence="1 2">
    <name type="scientific">Ktedonobacter robiniae</name>
    <dbReference type="NCBI Taxonomy" id="2778365"/>
    <lineage>
        <taxon>Bacteria</taxon>
        <taxon>Bacillati</taxon>
        <taxon>Chloroflexota</taxon>
        <taxon>Ktedonobacteria</taxon>
        <taxon>Ktedonobacterales</taxon>
        <taxon>Ktedonobacteraceae</taxon>
        <taxon>Ktedonobacter</taxon>
    </lineage>
</organism>
<protein>
    <recommendedName>
        <fullName evidence="3">Methylated-DNA-[protein]-cysteine S-methyltransferase DNA binding domain-containing protein</fullName>
    </recommendedName>
</protein>
<dbReference type="EMBL" id="BNJG01000003">
    <property type="protein sequence ID" value="GHO59481.1"/>
    <property type="molecule type" value="Genomic_DNA"/>
</dbReference>
<dbReference type="RefSeq" id="WP_201375662.1">
    <property type="nucleotide sequence ID" value="NZ_BNJG01000003.1"/>
</dbReference>
<gene>
    <name evidence="1" type="ORF">KSB_79560</name>
</gene>
<proteinExistence type="predicted"/>
<comment type="caution">
    <text evidence="1">The sequence shown here is derived from an EMBL/GenBank/DDBJ whole genome shotgun (WGS) entry which is preliminary data.</text>
</comment>
<accession>A0ABQ3V2U3</accession>
<dbReference type="Gene3D" id="1.10.10.10">
    <property type="entry name" value="Winged helix-like DNA-binding domain superfamily/Winged helix DNA-binding domain"/>
    <property type="match status" value="1"/>
</dbReference>
<evidence type="ECO:0000313" key="2">
    <source>
        <dbReference type="Proteomes" id="UP000654345"/>
    </source>
</evidence>
<dbReference type="Proteomes" id="UP000654345">
    <property type="component" value="Unassembled WGS sequence"/>
</dbReference>
<sequence>MAQEVDTIVDIPENRVKFFGGRGKMLLLSPAALEALIQQIPEQQLITTDLLRKKLTEQFQVQGTCPVTMRESLQALARDTSKHVAYWRVINANGKLIVNFPGGVESQARILAEEGISIDTQGKTPKVKELTRHLARFA</sequence>
<name>A0ABQ3V2U3_9CHLR</name>